<dbReference type="PANTHER" id="PTHR11070">
    <property type="entry name" value="UVRD / RECB / PCRA DNA HELICASE FAMILY MEMBER"/>
    <property type="match status" value="1"/>
</dbReference>
<dbReference type="Gene3D" id="3.40.50.300">
    <property type="entry name" value="P-loop containing nucleotide triphosphate hydrolases"/>
    <property type="match status" value="3"/>
</dbReference>
<dbReference type="STRING" id="1121131.SAMN02745229_01628"/>
<keyword evidence="10" id="KW-1185">Reference proteome</keyword>
<dbReference type="EMBL" id="FQXK01000012">
    <property type="protein sequence ID" value="SHI13586.1"/>
    <property type="molecule type" value="Genomic_DNA"/>
</dbReference>
<evidence type="ECO:0000256" key="6">
    <source>
        <dbReference type="SAM" id="Coils"/>
    </source>
</evidence>
<dbReference type="InterPro" id="IPR014016">
    <property type="entry name" value="UvrD-like_ATP-bd"/>
</dbReference>
<dbReference type="Proteomes" id="UP000184278">
    <property type="component" value="Unassembled WGS sequence"/>
</dbReference>
<evidence type="ECO:0000256" key="4">
    <source>
        <dbReference type="ARBA" id="ARBA00022840"/>
    </source>
</evidence>
<dbReference type="AlphaFoldDB" id="A0A1M5YNK4"/>
<feature type="region of interest" description="Disordered" evidence="7">
    <location>
        <begin position="379"/>
        <end position="401"/>
    </location>
</feature>
<dbReference type="PANTHER" id="PTHR11070:SF17">
    <property type="entry name" value="DNA HELICASE IV"/>
    <property type="match status" value="1"/>
</dbReference>
<sequence>MEENIFKLEQEHLTTTYEKLLKMNNELEEDIRSLDNQATEEKNDIRDNIRLDFADDETKAETYGELEVWNRYIDTYNVQSEALRNKKTRIESLLKAPYFAKIQLQFDPSEEPESYYIGNVEMSENGATPIVVDWRSPIAEVYYNQENGHTFYEVNGNRIDVDLQLRRQFDLDKDKLNSYFDTQIAIEDPLLLRSLSRQRSDKMQSISATIQKEQNAVIRHPDVPALLVSGIAGSGKTSVLLQRIAYLFYKQRENLRPDQVYMITLNPVFREYIDSVLPDLGESNPNTLTWQEFMDSCSIPMADKNPAATDGRDLEAIDDMLSLLIPDDGDFLPVYQKDELILSAKEVQSVVEKFAQTIPMGVRLVQVAATELETRARRVFKNRKRDNHEKQPGEEKAAENQLENDYGGALKTIRNCGWLNYDAISKRLIGHSPSAIEWFYLKMSLTGMCDRNARYCMVDEVQNYTKAQMMILKKFFPRAKFMLLGDEFQAIRPGTVTFNELKDLFSTDKKSTDTISLLTSYRSSPEITSLFTSLLPEEIRVETQSVQREGTEPVIKACTNEEYIKVLKETIKESTNEEGLCALVCQNKKSLNYVREVLGKEAPEVITGDKKLPKEGAILIELAHAAGLEFDSVIIPDADSSRYPDDKLSRHRLYTAMSRATSRISVLSEGNMTPLLTPTSF</sequence>
<dbReference type="GO" id="GO:0016787">
    <property type="term" value="F:hydrolase activity"/>
    <property type="evidence" value="ECO:0007669"/>
    <property type="project" value="UniProtKB-UniRule"/>
</dbReference>
<evidence type="ECO:0000313" key="10">
    <source>
        <dbReference type="Proteomes" id="UP000184278"/>
    </source>
</evidence>
<accession>A0A1M5YNK4</accession>
<keyword evidence="2 5" id="KW-0378">Hydrolase</keyword>
<keyword evidence="1 5" id="KW-0547">Nucleotide-binding</keyword>
<dbReference type="InterPro" id="IPR027785">
    <property type="entry name" value="UvrD-like_helicase_C"/>
</dbReference>
<dbReference type="GO" id="GO:0003677">
    <property type="term" value="F:DNA binding"/>
    <property type="evidence" value="ECO:0007669"/>
    <property type="project" value="InterPro"/>
</dbReference>
<dbReference type="GO" id="GO:0005524">
    <property type="term" value="F:ATP binding"/>
    <property type="evidence" value="ECO:0007669"/>
    <property type="project" value="UniProtKB-UniRule"/>
</dbReference>
<evidence type="ECO:0000259" key="8">
    <source>
        <dbReference type="PROSITE" id="PS51198"/>
    </source>
</evidence>
<feature type="domain" description="UvrD-like helicase ATP-binding" evidence="8">
    <location>
        <begin position="209"/>
        <end position="524"/>
    </location>
</feature>
<organism evidence="9 10">
    <name type="scientific">Butyrivibrio fibrisolvens DSM 3071</name>
    <dbReference type="NCBI Taxonomy" id="1121131"/>
    <lineage>
        <taxon>Bacteria</taxon>
        <taxon>Bacillati</taxon>
        <taxon>Bacillota</taxon>
        <taxon>Clostridia</taxon>
        <taxon>Lachnospirales</taxon>
        <taxon>Lachnospiraceae</taxon>
        <taxon>Butyrivibrio</taxon>
    </lineage>
</organism>
<gene>
    <name evidence="9" type="ORF">SAMN02745229_01628</name>
</gene>
<dbReference type="SUPFAM" id="SSF52540">
    <property type="entry name" value="P-loop containing nucleoside triphosphate hydrolases"/>
    <property type="match status" value="1"/>
</dbReference>
<dbReference type="RefSeq" id="WP_073386897.1">
    <property type="nucleotide sequence ID" value="NZ_FQXK01000012.1"/>
</dbReference>
<evidence type="ECO:0000256" key="3">
    <source>
        <dbReference type="ARBA" id="ARBA00022806"/>
    </source>
</evidence>
<dbReference type="Pfam" id="PF00580">
    <property type="entry name" value="UvrD-helicase"/>
    <property type="match status" value="1"/>
</dbReference>
<proteinExistence type="predicted"/>
<evidence type="ECO:0000313" key="9">
    <source>
        <dbReference type="EMBL" id="SHI13586.1"/>
    </source>
</evidence>
<reference evidence="10" key="1">
    <citation type="submission" date="2016-11" db="EMBL/GenBank/DDBJ databases">
        <authorList>
            <person name="Varghese N."/>
            <person name="Submissions S."/>
        </authorList>
    </citation>
    <scope>NUCLEOTIDE SEQUENCE [LARGE SCALE GENOMIC DNA]</scope>
    <source>
        <strain evidence="10">DSM 3071</strain>
    </source>
</reference>
<dbReference type="GO" id="GO:0043138">
    <property type="term" value="F:3'-5' DNA helicase activity"/>
    <property type="evidence" value="ECO:0007669"/>
    <property type="project" value="TreeGrafter"/>
</dbReference>
<dbReference type="PROSITE" id="PS51198">
    <property type="entry name" value="UVRD_HELICASE_ATP_BIND"/>
    <property type="match status" value="1"/>
</dbReference>
<keyword evidence="6" id="KW-0175">Coiled coil</keyword>
<feature type="compositionally biased region" description="Basic and acidic residues" evidence="7">
    <location>
        <begin position="386"/>
        <end position="398"/>
    </location>
</feature>
<evidence type="ECO:0000256" key="7">
    <source>
        <dbReference type="SAM" id="MobiDB-lite"/>
    </source>
</evidence>
<protein>
    <submittedName>
        <fullName evidence="9">DNA helicase-2 / ATP-dependent DNA helicase PcrA</fullName>
    </submittedName>
</protein>
<evidence type="ECO:0000256" key="1">
    <source>
        <dbReference type="ARBA" id="ARBA00022741"/>
    </source>
</evidence>
<dbReference type="GO" id="GO:0000725">
    <property type="term" value="P:recombinational repair"/>
    <property type="evidence" value="ECO:0007669"/>
    <property type="project" value="TreeGrafter"/>
</dbReference>
<feature type="binding site" evidence="5">
    <location>
        <begin position="230"/>
        <end position="237"/>
    </location>
    <ligand>
        <name>ATP</name>
        <dbReference type="ChEBI" id="CHEBI:30616"/>
    </ligand>
</feature>
<dbReference type="OrthoDB" id="9787585at2"/>
<keyword evidence="3 5" id="KW-0347">Helicase</keyword>
<dbReference type="InterPro" id="IPR000212">
    <property type="entry name" value="DNA_helicase_UvrD/REP"/>
</dbReference>
<name>A0A1M5YNK4_BUTFI</name>
<evidence type="ECO:0000256" key="2">
    <source>
        <dbReference type="ARBA" id="ARBA00022801"/>
    </source>
</evidence>
<keyword evidence="4 5" id="KW-0067">ATP-binding</keyword>
<dbReference type="GO" id="GO:0005829">
    <property type="term" value="C:cytosol"/>
    <property type="evidence" value="ECO:0007669"/>
    <property type="project" value="TreeGrafter"/>
</dbReference>
<dbReference type="GeneID" id="89511933"/>
<evidence type="ECO:0000256" key="5">
    <source>
        <dbReference type="PROSITE-ProRule" id="PRU00560"/>
    </source>
</evidence>
<dbReference type="Pfam" id="PF13538">
    <property type="entry name" value="UvrD_C_2"/>
    <property type="match status" value="1"/>
</dbReference>
<feature type="coiled-coil region" evidence="6">
    <location>
        <begin position="10"/>
        <end position="44"/>
    </location>
</feature>
<dbReference type="InterPro" id="IPR027417">
    <property type="entry name" value="P-loop_NTPase"/>
</dbReference>